<dbReference type="PANTHER" id="PTHR33867:SF1">
    <property type="entry name" value="RIBOSOME MATURATION FACTOR RIMP"/>
    <property type="match status" value="1"/>
</dbReference>
<keyword evidence="2 3" id="KW-0690">Ribosome biogenesis</keyword>
<dbReference type="Gene3D" id="2.30.30.180">
    <property type="entry name" value="Ribosome maturation factor RimP, C-terminal domain"/>
    <property type="match status" value="1"/>
</dbReference>
<dbReference type="SUPFAM" id="SSF75420">
    <property type="entry name" value="YhbC-like, N-terminal domain"/>
    <property type="match status" value="1"/>
</dbReference>
<dbReference type="Gene3D" id="3.30.300.70">
    <property type="entry name" value="RimP-like superfamily, N-terminal"/>
    <property type="match status" value="1"/>
</dbReference>
<feature type="domain" description="Ribosome maturation factor RimP N-terminal" evidence="4">
    <location>
        <begin position="14"/>
        <end position="86"/>
    </location>
</feature>
<dbReference type="Pfam" id="PF02576">
    <property type="entry name" value="RimP_N"/>
    <property type="match status" value="1"/>
</dbReference>
<dbReference type="InterPro" id="IPR036847">
    <property type="entry name" value="RimP_C_sf"/>
</dbReference>
<comment type="function">
    <text evidence="3">Required for maturation of 30S ribosomal subunits.</text>
</comment>
<evidence type="ECO:0000313" key="6">
    <source>
        <dbReference type="EMBL" id="SFB03569.1"/>
    </source>
</evidence>
<dbReference type="OrthoDB" id="9805006at2"/>
<dbReference type="Proteomes" id="UP000198838">
    <property type="component" value="Unassembled WGS sequence"/>
</dbReference>
<name>A0A1I0XQY6_9FIRM</name>
<organism evidence="6 7">
    <name type="scientific">Acetitomaculum ruminis DSM 5522</name>
    <dbReference type="NCBI Taxonomy" id="1120918"/>
    <lineage>
        <taxon>Bacteria</taxon>
        <taxon>Bacillati</taxon>
        <taxon>Bacillota</taxon>
        <taxon>Clostridia</taxon>
        <taxon>Lachnospirales</taxon>
        <taxon>Lachnospiraceae</taxon>
        <taxon>Acetitomaculum</taxon>
    </lineage>
</organism>
<gene>
    <name evidence="3" type="primary">rimP</name>
    <name evidence="6" type="ORF">SAMN05216249_107101</name>
</gene>
<accession>A0A1I0XQY6</accession>
<dbReference type="GO" id="GO:0005829">
    <property type="term" value="C:cytosol"/>
    <property type="evidence" value="ECO:0007669"/>
    <property type="project" value="TreeGrafter"/>
</dbReference>
<dbReference type="SUPFAM" id="SSF74942">
    <property type="entry name" value="YhbC-like, C-terminal domain"/>
    <property type="match status" value="1"/>
</dbReference>
<proteinExistence type="inferred from homology"/>
<dbReference type="STRING" id="1120918.SAMN05216249_107101"/>
<dbReference type="InterPro" id="IPR028989">
    <property type="entry name" value="RimP_N"/>
</dbReference>
<dbReference type="InterPro" id="IPR003728">
    <property type="entry name" value="Ribosome_maturation_RimP"/>
</dbReference>
<dbReference type="GO" id="GO:0006412">
    <property type="term" value="P:translation"/>
    <property type="evidence" value="ECO:0007669"/>
    <property type="project" value="TreeGrafter"/>
</dbReference>
<protein>
    <recommendedName>
        <fullName evidence="3">Ribosome maturation factor RimP</fullName>
    </recommendedName>
</protein>
<dbReference type="PANTHER" id="PTHR33867">
    <property type="entry name" value="RIBOSOME MATURATION FACTOR RIMP"/>
    <property type="match status" value="1"/>
</dbReference>
<evidence type="ECO:0000256" key="2">
    <source>
        <dbReference type="ARBA" id="ARBA00022517"/>
    </source>
</evidence>
<dbReference type="GO" id="GO:0000028">
    <property type="term" value="P:ribosomal small subunit assembly"/>
    <property type="evidence" value="ECO:0007669"/>
    <property type="project" value="TreeGrafter"/>
</dbReference>
<comment type="subcellular location">
    <subcellularLocation>
        <location evidence="3">Cytoplasm</location>
    </subcellularLocation>
</comment>
<dbReference type="RefSeq" id="WP_092871812.1">
    <property type="nucleotide sequence ID" value="NZ_FOJY01000007.1"/>
</dbReference>
<evidence type="ECO:0000256" key="1">
    <source>
        <dbReference type="ARBA" id="ARBA00022490"/>
    </source>
</evidence>
<evidence type="ECO:0000313" key="7">
    <source>
        <dbReference type="Proteomes" id="UP000198838"/>
    </source>
</evidence>
<keyword evidence="1 3" id="KW-0963">Cytoplasm</keyword>
<dbReference type="FunFam" id="3.30.300.70:FF:000001">
    <property type="entry name" value="Ribosome maturation factor RimP"/>
    <property type="match status" value="1"/>
</dbReference>
<dbReference type="CDD" id="cd01734">
    <property type="entry name" value="YlxS_C"/>
    <property type="match status" value="1"/>
</dbReference>
<dbReference type="EMBL" id="FOJY01000007">
    <property type="protein sequence ID" value="SFB03569.1"/>
    <property type="molecule type" value="Genomic_DNA"/>
</dbReference>
<dbReference type="HAMAP" id="MF_01077">
    <property type="entry name" value="RimP"/>
    <property type="match status" value="1"/>
</dbReference>
<evidence type="ECO:0000259" key="4">
    <source>
        <dbReference type="Pfam" id="PF02576"/>
    </source>
</evidence>
<comment type="similarity">
    <text evidence="3">Belongs to the RimP family.</text>
</comment>
<evidence type="ECO:0000259" key="5">
    <source>
        <dbReference type="Pfam" id="PF17384"/>
    </source>
</evidence>
<dbReference type="InterPro" id="IPR035956">
    <property type="entry name" value="RimP_N_sf"/>
</dbReference>
<dbReference type="AlphaFoldDB" id="A0A1I0XQY6"/>
<evidence type="ECO:0000256" key="3">
    <source>
        <dbReference type="HAMAP-Rule" id="MF_01077"/>
    </source>
</evidence>
<dbReference type="InterPro" id="IPR028998">
    <property type="entry name" value="RimP_C"/>
</dbReference>
<dbReference type="Pfam" id="PF17384">
    <property type="entry name" value="DUF150_C"/>
    <property type="match status" value="1"/>
</dbReference>
<feature type="domain" description="Ribosome maturation factor RimP C-terminal" evidence="5">
    <location>
        <begin position="89"/>
        <end position="150"/>
    </location>
</feature>
<reference evidence="6 7" key="1">
    <citation type="submission" date="2016-10" db="EMBL/GenBank/DDBJ databases">
        <authorList>
            <person name="de Groot N.N."/>
        </authorList>
    </citation>
    <scope>NUCLEOTIDE SEQUENCE [LARGE SCALE GENOMIC DNA]</scope>
    <source>
        <strain evidence="6 7">DSM 5522</strain>
    </source>
</reference>
<keyword evidence="7" id="KW-1185">Reference proteome</keyword>
<sequence>MSKRTDIEEKTSCLVNPLCDANNIELVDVEYVKEADNFYLRIFIDKEGGVNIDDCELISRSLEEILDREDFIDESYILEVSSPGLDRPLKKEKDYVRNLGKMIEIHTYKAIDKIKIFQGLLKEFDKDSVTIEYEDNTTQTFEKKNISLIRQYFDF</sequence>